<sequence length="295" mass="31866">MKYTYYPGCSLHSTAEEYNASSKQVLEKLGIQLEELKDWNCCGATSAHSTSDYLAHALPLRNLVLAEKQDNDVLVPCAACYNLLKTAEHHMRCGGEGSEELNLDMQEIMGAQYQGNIAVRHVVDVFAQEEISAKIAGLLAKPLAGLKVVPYYGCLLTRPAKVVSFEDNAEQPQTLDRLLGVLGAENIRWSHKTECCGGSFSISQPDLVLTLTKKLVDAAQYAGADAIVTACPLCQANLDTRQHEAGGGPGTKVPVFYITELIGLAIGAGRSGDWLKKHLIDPVPLLRSLNLLAAS</sequence>
<organism evidence="3 4">
    <name type="scientific">Metallumcola ferriviriculae</name>
    <dbReference type="NCBI Taxonomy" id="3039180"/>
    <lineage>
        <taxon>Bacteria</taxon>
        <taxon>Bacillati</taxon>
        <taxon>Bacillota</taxon>
        <taxon>Clostridia</taxon>
        <taxon>Neomoorellales</taxon>
        <taxon>Desulfitibacteraceae</taxon>
        <taxon>Metallumcola</taxon>
    </lineage>
</organism>
<dbReference type="InterPro" id="IPR051278">
    <property type="entry name" value="HdrB/HdrD_reductase"/>
</dbReference>
<keyword evidence="4" id="KW-1185">Reference proteome</keyword>
<dbReference type="PANTHER" id="PTHR42947">
    <property type="entry name" value="COB--COM HETERODISULFIDE REDUCTASE SUBUNIT B 1"/>
    <property type="match status" value="1"/>
</dbReference>
<feature type="domain" description="Cysteine-rich" evidence="2">
    <location>
        <begin position="151"/>
        <end position="239"/>
    </location>
</feature>
<dbReference type="InterPro" id="IPR004017">
    <property type="entry name" value="Cys_rich_dom"/>
</dbReference>
<gene>
    <name evidence="3" type="ORF">MFMK1_002336</name>
</gene>
<dbReference type="EMBL" id="CP121694">
    <property type="protein sequence ID" value="WRO22505.1"/>
    <property type="molecule type" value="Genomic_DNA"/>
</dbReference>
<keyword evidence="1" id="KW-0560">Oxidoreductase</keyword>
<feature type="domain" description="Cysteine-rich" evidence="2">
    <location>
        <begin position="3"/>
        <end position="84"/>
    </location>
</feature>
<dbReference type="PANTHER" id="PTHR42947:SF1">
    <property type="entry name" value="COB--COM HETERODISULFIDE REDUCTASE SUBUNIT B 1"/>
    <property type="match status" value="1"/>
</dbReference>
<protein>
    <submittedName>
        <fullName evidence="3">CoB--CoM heterodisulfide reductase iron-sulfur subunit B family protein</fullName>
    </submittedName>
</protein>
<dbReference type="Gene3D" id="1.20.1050.140">
    <property type="match status" value="1"/>
</dbReference>
<proteinExistence type="predicted"/>
<evidence type="ECO:0000256" key="1">
    <source>
        <dbReference type="ARBA" id="ARBA00023002"/>
    </source>
</evidence>
<dbReference type="GO" id="GO:0016491">
    <property type="term" value="F:oxidoreductase activity"/>
    <property type="evidence" value="ECO:0007669"/>
    <property type="project" value="UniProtKB-KW"/>
</dbReference>
<dbReference type="AlphaFoldDB" id="A0AAU0UQN7"/>
<evidence type="ECO:0000313" key="3">
    <source>
        <dbReference type="EMBL" id="WRO22505.1"/>
    </source>
</evidence>
<dbReference type="RefSeq" id="WP_366921914.1">
    <property type="nucleotide sequence ID" value="NZ_CP121694.1"/>
</dbReference>
<evidence type="ECO:0000313" key="4">
    <source>
        <dbReference type="Proteomes" id="UP001329915"/>
    </source>
</evidence>
<dbReference type="KEGG" id="dbc:MFMK1_002336"/>
<dbReference type="Proteomes" id="UP001329915">
    <property type="component" value="Chromosome"/>
</dbReference>
<name>A0AAU0UQN7_9FIRM</name>
<evidence type="ECO:0000259" key="2">
    <source>
        <dbReference type="Pfam" id="PF02754"/>
    </source>
</evidence>
<accession>A0AAU0UQN7</accession>
<reference evidence="3 4" key="1">
    <citation type="submission" date="2023-04" db="EMBL/GenBank/DDBJ databases">
        <authorList>
            <person name="Hsu D."/>
        </authorList>
    </citation>
    <scope>NUCLEOTIDE SEQUENCE [LARGE SCALE GENOMIC DNA]</scope>
    <source>
        <strain evidence="3 4">MK1</strain>
    </source>
</reference>
<dbReference type="Pfam" id="PF02754">
    <property type="entry name" value="CCG"/>
    <property type="match status" value="2"/>
</dbReference>